<sequence>MAFSTVHTAPAPTVGVHPAVDPVDPEDIADGAPVGPAADGAPAAAAPASAPALSPVEWAGRKPAVPARLARSVRRHRG</sequence>
<dbReference type="RefSeq" id="WP_343903623.1">
    <property type="nucleotide sequence ID" value="NZ_BAAAIS010000002.1"/>
</dbReference>
<name>A0ABW4PXP7_9MICO</name>
<organism evidence="2 3">
    <name type="scientific">Brachybacterium rhamnosum</name>
    <dbReference type="NCBI Taxonomy" id="173361"/>
    <lineage>
        <taxon>Bacteria</taxon>
        <taxon>Bacillati</taxon>
        <taxon>Actinomycetota</taxon>
        <taxon>Actinomycetes</taxon>
        <taxon>Micrococcales</taxon>
        <taxon>Dermabacteraceae</taxon>
        <taxon>Brachybacterium</taxon>
    </lineage>
</organism>
<accession>A0ABW4PXP7</accession>
<gene>
    <name evidence="2" type="ORF">ACFSDA_03990</name>
</gene>
<evidence type="ECO:0000313" key="2">
    <source>
        <dbReference type="EMBL" id="MFD1834231.1"/>
    </source>
</evidence>
<feature type="region of interest" description="Disordered" evidence="1">
    <location>
        <begin position="1"/>
        <end position="78"/>
    </location>
</feature>
<dbReference type="Proteomes" id="UP001597280">
    <property type="component" value="Unassembled WGS sequence"/>
</dbReference>
<keyword evidence="3" id="KW-1185">Reference proteome</keyword>
<evidence type="ECO:0000313" key="3">
    <source>
        <dbReference type="Proteomes" id="UP001597280"/>
    </source>
</evidence>
<feature type="compositionally biased region" description="Low complexity" evidence="1">
    <location>
        <begin position="30"/>
        <end position="56"/>
    </location>
</feature>
<reference evidence="3" key="1">
    <citation type="journal article" date="2019" name="Int. J. Syst. Evol. Microbiol.">
        <title>The Global Catalogue of Microorganisms (GCM) 10K type strain sequencing project: providing services to taxonomists for standard genome sequencing and annotation.</title>
        <authorList>
            <consortium name="The Broad Institute Genomics Platform"/>
            <consortium name="The Broad Institute Genome Sequencing Center for Infectious Disease"/>
            <person name="Wu L."/>
            <person name="Ma J."/>
        </authorList>
    </citation>
    <scope>NUCLEOTIDE SEQUENCE [LARGE SCALE GENOMIC DNA]</scope>
    <source>
        <strain evidence="3">JCM 11650</strain>
    </source>
</reference>
<evidence type="ECO:0000256" key="1">
    <source>
        <dbReference type="SAM" id="MobiDB-lite"/>
    </source>
</evidence>
<comment type="caution">
    <text evidence="2">The sequence shown here is derived from an EMBL/GenBank/DDBJ whole genome shotgun (WGS) entry which is preliminary data.</text>
</comment>
<proteinExistence type="predicted"/>
<dbReference type="EMBL" id="JBHUFL010000002">
    <property type="protein sequence ID" value="MFD1834231.1"/>
    <property type="molecule type" value="Genomic_DNA"/>
</dbReference>
<protein>
    <submittedName>
        <fullName evidence="2">Uncharacterized protein</fullName>
    </submittedName>
</protein>